<reference evidence="1" key="1">
    <citation type="submission" date="2012-09" db="EMBL/GenBank/DDBJ databases">
        <title>Metagenomic Characterization of a Microbial Community in Wastewater Detects High Levels of Antibiotic Resistance.</title>
        <authorList>
            <person name="Abrams M."/>
            <person name="Caldwell A."/>
            <person name="Vandaei E."/>
            <person name="Lee W."/>
            <person name="Perrott J."/>
            <person name="Khan S.Y."/>
            <person name="Ta J."/>
            <person name="Romero D."/>
            <person name="Nguyen V."/>
            <person name="Pourmand N."/>
            <person name="Ouverney C.C."/>
        </authorList>
    </citation>
    <scope>NUCLEOTIDE SEQUENCE</scope>
</reference>
<protein>
    <submittedName>
        <fullName evidence="1">Uncharacterized protein</fullName>
    </submittedName>
</protein>
<dbReference type="AlphaFoldDB" id="L7VRP5"/>
<proteinExistence type="predicted"/>
<evidence type="ECO:0000313" key="1">
    <source>
        <dbReference type="EMBL" id="AGC71682.1"/>
    </source>
</evidence>
<sequence>MSSELLLLHRQRFPSMVTYLGLLPRGLDSYPNCQVKASLLHSLKTDLPLDSLVESLPSALQEIVTQPPPVSSWIPEVYFRALLRASFDSFFRDRRKYVAWGYEAQRRVLSSPLYRPLFMVMSTERGFRLASSRWENFHKGVSLTVHMGERGGRIVFEFPAHLLTLFDLEVTMCGIRVAIELIGARDVQVSELAENATSMSGLVTWR</sequence>
<organism evidence="1">
    <name type="scientific">uncultured bacterium A1Q1_fos_2386</name>
    <dbReference type="NCBI Taxonomy" id="1256568"/>
    <lineage>
        <taxon>Bacteria</taxon>
        <taxon>environmental samples</taxon>
    </lineage>
</organism>
<dbReference type="EMBL" id="JX649879">
    <property type="protein sequence ID" value="AGC71682.1"/>
    <property type="molecule type" value="Genomic_DNA"/>
</dbReference>
<name>L7VRP5_9BACT</name>
<accession>L7VRP5</accession>